<reference evidence="9" key="1">
    <citation type="submission" date="2019-11" db="EMBL/GenBank/DDBJ databases">
        <title>Microbial mats filling the niche in hypersaline microbial mats.</title>
        <authorList>
            <person name="Wong H.L."/>
            <person name="Macleod F.I."/>
            <person name="White R.A. III"/>
            <person name="Burns B.P."/>
        </authorList>
    </citation>
    <scope>NUCLEOTIDE SEQUENCE</scope>
    <source>
        <strain evidence="9">Bin_327</strain>
    </source>
</reference>
<gene>
    <name evidence="9" type="ORF">GF359_02550</name>
</gene>
<dbReference type="InterPro" id="IPR000522">
    <property type="entry name" value="ABC_transptr_permease_BtuC"/>
</dbReference>
<dbReference type="PANTHER" id="PTHR30472">
    <property type="entry name" value="FERRIC ENTEROBACTIN TRANSPORT SYSTEM PERMEASE PROTEIN"/>
    <property type="match status" value="1"/>
</dbReference>
<evidence type="ECO:0000256" key="4">
    <source>
        <dbReference type="ARBA" id="ARBA00022475"/>
    </source>
</evidence>
<evidence type="ECO:0000256" key="2">
    <source>
        <dbReference type="ARBA" id="ARBA00007935"/>
    </source>
</evidence>
<proteinExistence type="inferred from homology"/>
<comment type="subcellular location">
    <subcellularLocation>
        <location evidence="1">Cell membrane</location>
        <topology evidence="1">Multi-pass membrane protein</topology>
    </subcellularLocation>
</comment>
<keyword evidence="3" id="KW-0813">Transport</keyword>
<evidence type="ECO:0000256" key="8">
    <source>
        <dbReference type="SAM" id="Phobius"/>
    </source>
</evidence>
<name>A0A9D5K8J7_UNCW3</name>
<dbReference type="GO" id="GO:0005886">
    <property type="term" value="C:plasma membrane"/>
    <property type="evidence" value="ECO:0007669"/>
    <property type="project" value="UniProtKB-SubCell"/>
</dbReference>
<feature type="transmembrane region" description="Helical" evidence="8">
    <location>
        <begin position="181"/>
        <end position="206"/>
    </location>
</feature>
<organism evidence="9 10">
    <name type="scientific">candidate division WOR-3 bacterium</name>
    <dbReference type="NCBI Taxonomy" id="2052148"/>
    <lineage>
        <taxon>Bacteria</taxon>
        <taxon>Bacteria division WOR-3</taxon>
    </lineage>
</organism>
<dbReference type="GO" id="GO:0033214">
    <property type="term" value="P:siderophore-iron import into cell"/>
    <property type="evidence" value="ECO:0007669"/>
    <property type="project" value="TreeGrafter"/>
</dbReference>
<feature type="transmembrane region" description="Helical" evidence="8">
    <location>
        <begin position="77"/>
        <end position="97"/>
    </location>
</feature>
<feature type="transmembrane region" description="Helical" evidence="8">
    <location>
        <begin position="275"/>
        <end position="297"/>
    </location>
</feature>
<dbReference type="InterPro" id="IPR037294">
    <property type="entry name" value="ABC_BtuC-like"/>
</dbReference>
<feature type="transmembrane region" description="Helical" evidence="8">
    <location>
        <begin position="45"/>
        <end position="65"/>
    </location>
</feature>
<comment type="similarity">
    <text evidence="2">Belongs to the binding-protein-dependent transport system permease family. FecCD subfamily.</text>
</comment>
<dbReference type="Proteomes" id="UP000630660">
    <property type="component" value="Unassembled WGS sequence"/>
</dbReference>
<protein>
    <submittedName>
        <fullName evidence="9">Iron chelate uptake ABC transporter family permease subunit</fullName>
    </submittedName>
</protein>
<dbReference type="SUPFAM" id="SSF81345">
    <property type="entry name" value="ABC transporter involved in vitamin B12 uptake, BtuC"/>
    <property type="match status" value="1"/>
</dbReference>
<keyword evidence="7 8" id="KW-0472">Membrane</keyword>
<evidence type="ECO:0000256" key="1">
    <source>
        <dbReference type="ARBA" id="ARBA00004651"/>
    </source>
</evidence>
<dbReference type="EMBL" id="WJKJ01000078">
    <property type="protein sequence ID" value="MBD3364074.1"/>
    <property type="molecule type" value="Genomic_DNA"/>
</dbReference>
<dbReference type="CDD" id="cd06550">
    <property type="entry name" value="TM_ABC_iron-siderophores_like"/>
    <property type="match status" value="1"/>
</dbReference>
<evidence type="ECO:0000256" key="6">
    <source>
        <dbReference type="ARBA" id="ARBA00022989"/>
    </source>
</evidence>
<evidence type="ECO:0000256" key="3">
    <source>
        <dbReference type="ARBA" id="ARBA00022448"/>
    </source>
</evidence>
<dbReference type="Gene3D" id="1.10.3470.10">
    <property type="entry name" value="ABC transporter involved in vitamin B12 uptake, BtuC"/>
    <property type="match status" value="1"/>
</dbReference>
<accession>A0A9D5K8J7</accession>
<keyword evidence="4" id="KW-1003">Cell membrane</keyword>
<dbReference type="Pfam" id="PF01032">
    <property type="entry name" value="FecCD"/>
    <property type="match status" value="1"/>
</dbReference>
<evidence type="ECO:0000256" key="5">
    <source>
        <dbReference type="ARBA" id="ARBA00022692"/>
    </source>
</evidence>
<evidence type="ECO:0000313" key="9">
    <source>
        <dbReference type="EMBL" id="MBD3364074.1"/>
    </source>
</evidence>
<dbReference type="GO" id="GO:0022857">
    <property type="term" value="F:transmembrane transporter activity"/>
    <property type="evidence" value="ECO:0007669"/>
    <property type="project" value="InterPro"/>
</dbReference>
<feature type="transmembrane region" description="Helical" evidence="8">
    <location>
        <begin position="235"/>
        <end position="263"/>
    </location>
</feature>
<feature type="transmembrane region" description="Helical" evidence="8">
    <location>
        <begin position="109"/>
        <end position="128"/>
    </location>
</feature>
<dbReference type="PANTHER" id="PTHR30472:SF25">
    <property type="entry name" value="ABC TRANSPORTER PERMEASE PROTEIN MJ0876-RELATED"/>
    <property type="match status" value="1"/>
</dbReference>
<keyword evidence="5 8" id="KW-0812">Transmembrane</keyword>
<evidence type="ECO:0000256" key="7">
    <source>
        <dbReference type="ARBA" id="ARBA00023136"/>
    </source>
</evidence>
<sequence length="333" mass="35132">MRYKLGWITLPLLLTGLIILALFIGERSDAAVDTHSITILFKLRITRILLAIFAGGVLAVVGAALQGLLQNPLVDPYIIGTSSGAGVGVALSVMLGWSTALGLTPVIGHSIFGFAGALAALFLVYALARIRGKFSRLSLILAGVAVGFVGSGIITVLIAFARNEGFQRLIYLLMGDVSGKWLSAPETLALGIGGLISIAGCIWLTARWRSLDVVSTNIEAAESIGVDTQRLTVEVFLISSLLVGLVVSFVGAISFVGLIVPHIVRFIFGPRHSRVLPASFLAGAILLLAADIILKGINLATIDMPNPVILPLSVVTTLVGVPVFLYLMRRRTS</sequence>
<dbReference type="AlphaFoldDB" id="A0A9D5K8J7"/>
<feature type="transmembrane region" description="Helical" evidence="8">
    <location>
        <begin position="309"/>
        <end position="328"/>
    </location>
</feature>
<comment type="caution">
    <text evidence="9">The sequence shown here is derived from an EMBL/GenBank/DDBJ whole genome shotgun (WGS) entry which is preliminary data.</text>
</comment>
<evidence type="ECO:0000313" key="10">
    <source>
        <dbReference type="Proteomes" id="UP000630660"/>
    </source>
</evidence>
<feature type="transmembrane region" description="Helical" evidence="8">
    <location>
        <begin position="140"/>
        <end position="160"/>
    </location>
</feature>
<keyword evidence="6 8" id="KW-1133">Transmembrane helix</keyword>
<feature type="transmembrane region" description="Helical" evidence="8">
    <location>
        <begin position="6"/>
        <end position="24"/>
    </location>
</feature>